<dbReference type="OMA" id="CIIEANL"/>
<dbReference type="Gramene" id="KFK44532">
    <property type="protein sequence ID" value="KFK44532"/>
    <property type="gene ID" value="AALP_AA1G268800"/>
</dbReference>
<name>A0A087HQY0_ARAAL</name>
<sequence>MAKANMFLLSIFVIASLCSPSHGLYLNGLRIGTISIRGVLHCTLNANLNAPPVSAQTVFIKCAGSSTNLGQAVTDITGAYTVVIRVVDTLVFDASSCRVVVVLPVATCAVFPPDGVLTASISLVSVLQNSVGNIANFITNQFVHSL</sequence>
<evidence type="ECO:0008006" key="4">
    <source>
        <dbReference type="Google" id="ProtNLM"/>
    </source>
</evidence>
<proteinExistence type="predicted"/>
<keyword evidence="1" id="KW-0732">Signal</keyword>
<evidence type="ECO:0000313" key="3">
    <source>
        <dbReference type="Proteomes" id="UP000029120"/>
    </source>
</evidence>
<reference evidence="3" key="1">
    <citation type="journal article" date="2015" name="Nat. Plants">
        <title>Genome expansion of Arabis alpina linked with retrotransposition and reduced symmetric DNA methylation.</title>
        <authorList>
            <person name="Willing E.M."/>
            <person name="Rawat V."/>
            <person name="Mandakova T."/>
            <person name="Maumus F."/>
            <person name="James G.V."/>
            <person name="Nordstroem K.J."/>
            <person name="Becker C."/>
            <person name="Warthmann N."/>
            <person name="Chica C."/>
            <person name="Szarzynska B."/>
            <person name="Zytnicki M."/>
            <person name="Albani M.C."/>
            <person name="Kiefer C."/>
            <person name="Bergonzi S."/>
            <person name="Castaings L."/>
            <person name="Mateos J.L."/>
            <person name="Berns M.C."/>
            <person name="Bujdoso N."/>
            <person name="Piofczyk T."/>
            <person name="de Lorenzo L."/>
            <person name="Barrero-Sicilia C."/>
            <person name="Mateos I."/>
            <person name="Piednoel M."/>
            <person name="Hagmann J."/>
            <person name="Chen-Min-Tao R."/>
            <person name="Iglesias-Fernandez R."/>
            <person name="Schuster S.C."/>
            <person name="Alonso-Blanco C."/>
            <person name="Roudier F."/>
            <person name="Carbonero P."/>
            <person name="Paz-Ares J."/>
            <person name="Davis S.J."/>
            <person name="Pecinka A."/>
            <person name="Quesneville H."/>
            <person name="Colot V."/>
            <person name="Lysak M.A."/>
            <person name="Weigel D."/>
            <person name="Coupland G."/>
            <person name="Schneeberger K."/>
        </authorList>
    </citation>
    <scope>NUCLEOTIDE SEQUENCE [LARGE SCALE GENOMIC DNA]</scope>
    <source>
        <strain evidence="3">cv. Pajares</strain>
    </source>
</reference>
<dbReference type="PANTHER" id="PTHR34458:SF15">
    <property type="entry name" value="POLLEN OLE E 1 ALLERGEN AND EXTENSIN FAMILY PROTEIN"/>
    <property type="match status" value="1"/>
</dbReference>
<dbReference type="EMBL" id="CM002869">
    <property type="protein sequence ID" value="KFK44532.1"/>
    <property type="molecule type" value="Genomic_DNA"/>
</dbReference>
<keyword evidence="3" id="KW-1185">Reference proteome</keyword>
<dbReference type="AlphaFoldDB" id="A0A087HQY0"/>
<dbReference type="PANTHER" id="PTHR34458">
    <property type="entry name" value="POLLEN OLE E 1 ALLERGEN AND EXTENSIN FAMILY PROTEIN-RELATED"/>
    <property type="match status" value="1"/>
</dbReference>
<feature type="signal peptide" evidence="1">
    <location>
        <begin position="1"/>
        <end position="23"/>
    </location>
</feature>
<evidence type="ECO:0000256" key="1">
    <source>
        <dbReference type="SAM" id="SignalP"/>
    </source>
</evidence>
<evidence type="ECO:0000313" key="2">
    <source>
        <dbReference type="EMBL" id="KFK44532.1"/>
    </source>
</evidence>
<dbReference type="eggNOG" id="ENOG502SG5N">
    <property type="taxonomic scope" value="Eukaryota"/>
</dbReference>
<dbReference type="Proteomes" id="UP000029120">
    <property type="component" value="Chromosome 1"/>
</dbReference>
<dbReference type="OrthoDB" id="1104689at2759"/>
<protein>
    <recommendedName>
        <fullName evidence="4">Pollen Ole e 1 allergen and extensin family protein</fullName>
    </recommendedName>
</protein>
<dbReference type="InterPro" id="IPR040404">
    <property type="entry name" value="Phylloplanin-like"/>
</dbReference>
<organism evidence="2 3">
    <name type="scientific">Arabis alpina</name>
    <name type="common">Alpine rock-cress</name>
    <dbReference type="NCBI Taxonomy" id="50452"/>
    <lineage>
        <taxon>Eukaryota</taxon>
        <taxon>Viridiplantae</taxon>
        <taxon>Streptophyta</taxon>
        <taxon>Embryophyta</taxon>
        <taxon>Tracheophyta</taxon>
        <taxon>Spermatophyta</taxon>
        <taxon>Magnoliopsida</taxon>
        <taxon>eudicotyledons</taxon>
        <taxon>Gunneridae</taxon>
        <taxon>Pentapetalae</taxon>
        <taxon>rosids</taxon>
        <taxon>malvids</taxon>
        <taxon>Brassicales</taxon>
        <taxon>Brassicaceae</taxon>
        <taxon>Arabideae</taxon>
        <taxon>Arabis</taxon>
    </lineage>
</organism>
<gene>
    <name evidence="2" type="ordered locus">AALP_Aa1g268800</name>
</gene>
<accession>A0A087HQY0</accession>
<feature type="chain" id="PRO_5001823517" description="Pollen Ole e 1 allergen and extensin family protein" evidence="1">
    <location>
        <begin position="24"/>
        <end position="146"/>
    </location>
</feature>